<dbReference type="InterPro" id="IPR005474">
    <property type="entry name" value="Transketolase_N"/>
</dbReference>
<evidence type="ECO:0000256" key="4">
    <source>
        <dbReference type="ARBA" id="ARBA00013152"/>
    </source>
</evidence>
<dbReference type="EC" id="2.2.1.1" evidence="4"/>
<dbReference type="EMBL" id="UOEK01000207">
    <property type="protein sequence ID" value="VAW01265.1"/>
    <property type="molecule type" value="Genomic_DNA"/>
</dbReference>
<dbReference type="Gene3D" id="3.40.50.970">
    <property type="match status" value="2"/>
</dbReference>
<dbReference type="AlphaFoldDB" id="A0A3B0S4I8"/>
<comment type="catalytic activity">
    <reaction evidence="9">
        <text>D-sedoheptulose 7-phosphate + D-glyceraldehyde 3-phosphate = aldehydo-D-ribose 5-phosphate + D-xylulose 5-phosphate</text>
        <dbReference type="Rhea" id="RHEA:10508"/>
        <dbReference type="ChEBI" id="CHEBI:57483"/>
        <dbReference type="ChEBI" id="CHEBI:57737"/>
        <dbReference type="ChEBI" id="CHEBI:58273"/>
        <dbReference type="ChEBI" id="CHEBI:59776"/>
        <dbReference type="EC" id="2.2.1.1"/>
    </reaction>
</comment>
<dbReference type="InterPro" id="IPR029061">
    <property type="entry name" value="THDP-binding"/>
</dbReference>
<keyword evidence="8" id="KW-0786">Thiamine pyrophosphate</keyword>
<evidence type="ECO:0000256" key="9">
    <source>
        <dbReference type="ARBA" id="ARBA00049473"/>
    </source>
</evidence>
<sequence length="517" mass="55083">LRGIFGADLVDHRTYAFVSDGDLMEGITSEAASFAGHQQLGKIVYLYDDNSISLVGPTSWSFTEDIPQKFDAVGWHTITVDGHDHQALAEAITAGNDEAGRPTLISCKTHIGYGSPNKQDSAASHGSPLGEEEIALTKERLGWDFPPFTVPDDVRDLFVRSLAARTAEREAWEQRLATARDDNDTAMLWDAHFSPQPVNLSPPPLDAGAKKATRALSGAVIQDLAQVRPDVVGGSADLASSNNTQIKSSGDFTPEDRTARNIRFGVREHAMGAFTNGLVIHGGVRAFAGTFLQFSDYMRGAVRLGALMGVPSIWVFTHDSIFLGEDGPTHQPVEHVAALRAIPNLWVIRPADAGEAAGAWQVAMNRTEGPTALILTRQGVAEPSVTTDPAVVGRGAHVVRDGGEVVIIATGSEVSLARDAADLLAERGVSAGVVSMPCVEAFNELSRSDQKDIIGRGTPRVSLEAGVTQGWAEITGRRGLRIGIDTFGASAPASVLAQQYGFTATQIADRVDEYLKA</sequence>
<comment type="cofactor">
    <cofactor evidence="2">
        <name>thiamine diphosphate</name>
        <dbReference type="ChEBI" id="CHEBI:58937"/>
    </cofactor>
</comment>
<evidence type="ECO:0000256" key="1">
    <source>
        <dbReference type="ARBA" id="ARBA00001946"/>
    </source>
</evidence>
<dbReference type="GO" id="GO:0005829">
    <property type="term" value="C:cytosol"/>
    <property type="evidence" value="ECO:0007669"/>
    <property type="project" value="TreeGrafter"/>
</dbReference>
<evidence type="ECO:0000313" key="11">
    <source>
        <dbReference type="EMBL" id="VAW01265.1"/>
    </source>
</evidence>
<evidence type="ECO:0000256" key="7">
    <source>
        <dbReference type="ARBA" id="ARBA00022842"/>
    </source>
</evidence>
<evidence type="ECO:0000256" key="3">
    <source>
        <dbReference type="ARBA" id="ARBA00007131"/>
    </source>
</evidence>
<dbReference type="Pfam" id="PF00456">
    <property type="entry name" value="Transketolase_N"/>
    <property type="match status" value="1"/>
</dbReference>
<evidence type="ECO:0000256" key="2">
    <source>
        <dbReference type="ARBA" id="ARBA00001964"/>
    </source>
</evidence>
<reference evidence="11" key="1">
    <citation type="submission" date="2018-06" db="EMBL/GenBank/DDBJ databases">
        <authorList>
            <person name="Zhirakovskaya E."/>
        </authorList>
    </citation>
    <scope>NUCLEOTIDE SEQUENCE</scope>
</reference>
<dbReference type="SUPFAM" id="SSF52922">
    <property type="entry name" value="TK C-terminal domain-like"/>
    <property type="match status" value="1"/>
</dbReference>
<dbReference type="PROSITE" id="PS00802">
    <property type="entry name" value="TRANSKETOLASE_2"/>
    <property type="match status" value="1"/>
</dbReference>
<dbReference type="FunFam" id="3.40.50.970:FF:000003">
    <property type="entry name" value="Transketolase"/>
    <property type="match status" value="1"/>
</dbReference>
<dbReference type="SMART" id="SM00861">
    <property type="entry name" value="Transket_pyr"/>
    <property type="match status" value="1"/>
</dbReference>
<evidence type="ECO:0000256" key="8">
    <source>
        <dbReference type="ARBA" id="ARBA00023052"/>
    </source>
</evidence>
<comment type="similarity">
    <text evidence="3">Belongs to the transketolase family.</text>
</comment>
<keyword evidence="5 11" id="KW-0808">Transferase</keyword>
<dbReference type="InterPro" id="IPR055152">
    <property type="entry name" value="Transketolase-like_C_2"/>
</dbReference>
<dbReference type="GO" id="GO:0006098">
    <property type="term" value="P:pentose-phosphate shunt"/>
    <property type="evidence" value="ECO:0007669"/>
    <property type="project" value="TreeGrafter"/>
</dbReference>
<proteinExistence type="inferred from homology"/>
<evidence type="ECO:0000256" key="5">
    <source>
        <dbReference type="ARBA" id="ARBA00022679"/>
    </source>
</evidence>
<dbReference type="PANTHER" id="PTHR43522:SF2">
    <property type="entry name" value="TRANSKETOLASE 1-RELATED"/>
    <property type="match status" value="1"/>
</dbReference>
<feature type="non-terminal residue" evidence="11">
    <location>
        <position position="1"/>
    </location>
</feature>
<dbReference type="Gene3D" id="3.40.50.920">
    <property type="match status" value="1"/>
</dbReference>
<dbReference type="InterPro" id="IPR009014">
    <property type="entry name" value="Transketo_C/PFOR_II"/>
</dbReference>
<dbReference type="PANTHER" id="PTHR43522">
    <property type="entry name" value="TRANSKETOLASE"/>
    <property type="match status" value="1"/>
</dbReference>
<dbReference type="InterPro" id="IPR005475">
    <property type="entry name" value="Transketolase-like_Pyr-bd"/>
</dbReference>
<comment type="cofactor">
    <cofactor evidence="1">
        <name>Mg(2+)</name>
        <dbReference type="ChEBI" id="CHEBI:18420"/>
    </cofactor>
</comment>
<evidence type="ECO:0000259" key="10">
    <source>
        <dbReference type="SMART" id="SM00861"/>
    </source>
</evidence>
<dbReference type="Pfam" id="PF02779">
    <property type="entry name" value="Transket_pyr"/>
    <property type="match status" value="1"/>
</dbReference>
<dbReference type="GO" id="GO:0004802">
    <property type="term" value="F:transketolase activity"/>
    <property type="evidence" value="ECO:0007669"/>
    <property type="project" value="UniProtKB-EC"/>
</dbReference>
<protein>
    <recommendedName>
        <fullName evidence="4">transketolase</fullName>
        <ecNumber evidence="4">2.2.1.1</ecNumber>
    </recommendedName>
</protein>
<dbReference type="Pfam" id="PF22613">
    <property type="entry name" value="Transketolase_C_1"/>
    <property type="match status" value="1"/>
</dbReference>
<gene>
    <name evidence="11" type="ORF">MNBD_ACTINO02-850</name>
</gene>
<dbReference type="SUPFAM" id="SSF52518">
    <property type="entry name" value="Thiamin diphosphate-binding fold (THDP-binding)"/>
    <property type="match status" value="2"/>
</dbReference>
<dbReference type="InterPro" id="IPR020826">
    <property type="entry name" value="Transketolase_BS"/>
</dbReference>
<accession>A0A3B0S4I8</accession>
<keyword evidence="6" id="KW-0479">Metal-binding</keyword>
<name>A0A3B0S4I8_9ZZZZ</name>
<dbReference type="InterPro" id="IPR033247">
    <property type="entry name" value="Transketolase_fam"/>
</dbReference>
<organism evidence="11">
    <name type="scientific">hydrothermal vent metagenome</name>
    <dbReference type="NCBI Taxonomy" id="652676"/>
    <lineage>
        <taxon>unclassified sequences</taxon>
        <taxon>metagenomes</taxon>
        <taxon>ecological metagenomes</taxon>
    </lineage>
</organism>
<feature type="domain" description="Transketolase-like pyrimidine-binding" evidence="10">
    <location>
        <begin position="211"/>
        <end position="382"/>
    </location>
</feature>
<dbReference type="CDD" id="cd07033">
    <property type="entry name" value="TPP_PYR_DXS_TK_like"/>
    <property type="match status" value="1"/>
</dbReference>
<keyword evidence="7" id="KW-0460">Magnesium</keyword>
<dbReference type="GO" id="GO:0046872">
    <property type="term" value="F:metal ion binding"/>
    <property type="evidence" value="ECO:0007669"/>
    <property type="project" value="UniProtKB-KW"/>
</dbReference>
<evidence type="ECO:0000256" key="6">
    <source>
        <dbReference type="ARBA" id="ARBA00022723"/>
    </source>
</evidence>